<name>A0A0A1VUC7_MICAE</name>
<dbReference type="Proteomes" id="UP000030321">
    <property type="component" value="Unassembled WGS sequence"/>
</dbReference>
<accession>A0A0A1VUC7</accession>
<evidence type="ECO:0000313" key="1">
    <source>
        <dbReference type="EMBL" id="GAL93083.1"/>
    </source>
</evidence>
<organism evidence="1 2">
    <name type="scientific">Microcystis aeruginosa NIES-44</name>
    <dbReference type="NCBI Taxonomy" id="449439"/>
    <lineage>
        <taxon>Bacteria</taxon>
        <taxon>Bacillati</taxon>
        <taxon>Cyanobacteriota</taxon>
        <taxon>Cyanophyceae</taxon>
        <taxon>Oscillatoriophycideae</taxon>
        <taxon>Chroococcales</taxon>
        <taxon>Microcystaceae</taxon>
        <taxon>Microcystis</taxon>
    </lineage>
</organism>
<dbReference type="EMBL" id="BBPA01000033">
    <property type="protein sequence ID" value="GAL93083.1"/>
    <property type="molecule type" value="Genomic_DNA"/>
</dbReference>
<evidence type="ECO:0000313" key="2">
    <source>
        <dbReference type="Proteomes" id="UP000030321"/>
    </source>
</evidence>
<reference evidence="2" key="1">
    <citation type="journal article" date="2015" name="Genome">
        <title>Whole Genome Sequence of the Non-Microcystin-Producing Microcystis aeruginosa Strain NIES-44.</title>
        <authorList>
            <person name="Okano K."/>
            <person name="Miyata N."/>
            <person name="Ozaki Y."/>
        </authorList>
    </citation>
    <scope>NUCLEOTIDE SEQUENCE [LARGE SCALE GENOMIC DNA]</scope>
    <source>
        <strain evidence="2">NIES-44</strain>
    </source>
</reference>
<proteinExistence type="predicted"/>
<gene>
    <name evidence="1" type="ORF">N44_01770</name>
</gene>
<dbReference type="AlphaFoldDB" id="A0A0A1VUC7"/>
<comment type="caution">
    <text evidence="1">The sequence shown here is derived from an EMBL/GenBank/DDBJ whole genome shotgun (WGS) entry which is preliminary data.</text>
</comment>
<sequence length="41" mass="4602">MGSDFIVVVTVQTFANWALIEANTFPLFFYQLPAKYTALSS</sequence>
<protein>
    <submittedName>
        <fullName evidence="1">Uncharacterized protein</fullName>
    </submittedName>
</protein>